<dbReference type="Proteomes" id="UP000235616">
    <property type="component" value="Unassembled WGS sequence"/>
</dbReference>
<dbReference type="RefSeq" id="WP_102649510.1">
    <property type="nucleotide sequence ID" value="NZ_PNYA01000054.1"/>
</dbReference>
<protein>
    <recommendedName>
        <fullName evidence="4">DUF2489 domain-containing protein</fullName>
    </recommendedName>
</protein>
<evidence type="ECO:0000313" key="2">
    <source>
        <dbReference type="EMBL" id="PMS13977.1"/>
    </source>
</evidence>
<gene>
    <name evidence="2" type="ORF">C0Z18_32180</name>
</gene>
<organism evidence="2 3">
    <name type="scientific">Trinickia dabaoshanensis</name>
    <dbReference type="NCBI Taxonomy" id="564714"/>
    <lineage>
        <taxon>Bacteria</taxon>
        <taxon>Pseudomonadati</taxon>
        <taxon>Pseudomonadota</taxon>
        <taxon>Betaproteobacteria</taxon>
        <taxon>Burkholderiales</taxon>
        <taxon>Burkholderiaceae</taxon>
        <taxon>Trinickia</taxon>
    </lineage>
</organism>
<keyword evidence="3" id="KW-1185">Reference proteome</keyword>
<keyword evidence="1" id="KW-0472">Membrane</keyword>
<name>A0A2N7VAZ5_9BURK</name>
<evidence type="ECO:0008006" key="4">
    <source>
        <dbReference type="Google" id="ProtNLM"/>
    </source>
</evidence>
<dbReference type="AlphaFoldDB" id="A0A2N7VAZ5"/>
<evidence type="ECO:0000256" key="1">
    <source>
        <dbReference type="SAM" id="Phobius"/>
    </source>
</evidence>
<evidence type="ECO:0000313" key="3">
    <source>
        <dbReference type="Proteomes" id="UP000235616"/>
    </source>
</evidence>
<feature type="transmembrane region" description="Helical" evidence="1">
    <location>
        <begin position="12"/>
        <end position="30"/>
    </location>
</feature>
<reference evidence="2 3" key="1">
    <citation type="submission" date="2018-01" db="EMBL/GenBank/DDBJ databases">
        <title>Whole genome analyses suggest that Burkholderia sensu lato contains two further novel genera in the rhizoxinica-symbiotica group Mycetohabitans gen. nov., and Trinickia gen. nov.: implications for the evolution of diazotrophy and nodulation in the Burkholderiaceae.</title>
        <authorList>
            <person name="Estrada-de los Santos P."/>
            <person name="Palmer M."/>
            <person name="Chavez-Ramirez B."/>
            <person name="Beukes C."/>
            <person name="Steenkamp E.T."/>
            <person name="Hirsch A.M."/>
            <person name="Manyaka P."/>
            <person name="Maluk M."/>
            <person name="Lafos M."/>
            <person name="Crook M."/>
            <person name="Gross E."/>
            <person name="Simon M.F."/>
            <person name="Bueno dos Reis Junior F."/>
            <person name="Poole P.S."/>
            <person name="Venter S.N."/>
            <person name="James E.K."/>
        </authorList>
    </citation>
    <scope>NUCLEOTIDE SEQUENCE [LARGE SCALE GENOMIC DNA]</scope>
    <source>
        <strain evidence="2 3">GIMN1.004</strain>
    </source>
</reference>
<sequence>MSWHHADWLSFAQAVASTVAIAGAFGVVFLQHHLEGKRRKAAEREEARRVLRIAVAFTNKAWTVVKSVGELRGNAELTDREIDRLKQRSDLNQVLEAMNGLPIHILPTAVAAEQVIRARSELAAACFEGGKRRDVDGPGTQEAGAMWAKWAARLADATEKLRAEDEQLASQ</sequence>
<dbReference type="OrthoDB" id="9943371at2"/>
<comment type="caution">
    <text evidence="2">The sequence shown here is derived from an EMBL/GenBank/DDBJ whole genome shotgun (WGS) entry which is preliminary data.</text>
</comment>
<keyword evidence="1" id="KW-0812">Transmembrane</keyword>
<proteinExistence type="predicted"/>
<accession>A0A2N7VAZ5</accession>
<keyword evidence="1" id="KW-1133">Transmembrane helix</keyword>
<dbReference type="EMBL" id="PNYA01000054">
    <property type="protein sequence ID" value="PMS13977.1"/>
    <property type="molecule type" value="Genomic_DNA"/>
</dbReference>